<evidence type="ECO:0000259" key="4">
    <source>
        <dbReference type="Pfam" id="PF08303"/>
    </source>
</evidence>
<dbReference type="InterPro" id="IPR027417">
    <property type="entry name" value="P-loop_NTPase"/>
</dbReference>
<dbReference type="EMBL" id="KV454013">
    <property type="protein sequence ID" value="ODV95883.1"/>
    <property type="molecule type" value="Genomic_DNA"/>
</dbReference>
<dbReference type="PANTHER" id="PTHR32004">
    <property type="entry name" value="TRNA LIGASE"/>
    <property type="match status" value="1"/>
</dbReference>
<comment type="catalytic activity">
    <reaction evidence="1">
        <text>ATP + (ribonucleotide)n-3'-hydroxyl + 5'-phospho-(ribonucleotide)m = (ribonucleotide)n+m + AMP + diphosphate.</text>
        <dbReference type="EC" id="6.5.1.3"/>
    </reaction>
</comment>
<keyword evidence="7" id="KW-1185">Reference proteome</keyword>
<dbReference type="PANTHER" id="PTHR32004:SF1">
    <property type="entry name" value="TRNA LIGASE"/>
    <property type="match status" value="1"/>
</dbReference>
<proteinExistence type="inferred from homology"/>
<organism evidence="6 7">
    <name type="scientific">Pachysolen tannophilus NRRL Y-2460</name>
    <dbReference type="NCBI Taxonomy" id="669874"/>
    <lineage>
        <taxon>Eukaryota</taxon>
        <taxon>Fungi</taxon>
        <taxon>Dikarya</taxon>
        <taxon>Ascomycota</taxon>
        <taxon>Saccharomycotina</taxon>
        <taxon>Pichiomycetes</taxon>
        <taxon>Pachysolenaceae</taxon>
        <taxon>Pachysolen</taxon>
    </lineage>
</organism>
<dbReference type="Pfam" id="PF08302">
    <property type="entry name" value="tRNA_lig_CPD"/>
    <property type="match status" value="1"/>
</dbReference>
<dbReference type="InterPro" id="IPR019039">
    <property type="entry name" value="T4-Rnl1-like_N"/>
</dbReference>
<protein>
    <recommendedName>
        <fullName evidence="1">tRNA ligase</fullName>
        <ecNumber evidence="1">6.5.1.3</ecNumber>
    </recommendedName>
</protein>
<name>A0A1E4TVS1_PACTA</name>
<dbReference type="GO" id="GO:0032056">
    <property type="term" value="P:positive regulation of translation in response to stress"/>
    <property type="evidence" value="ECO:0007669"/>
    <property type="project" value="EnsemblFungi"/>
</dbReference>
<feature type="domain" description="T4 RNA ligase 1-like N-terminal" evidence="5">
    <location>
        <begin position="62"/>
        <end position="286"/>
    </location>
</feature>
<dbReference type="GO" id="GO:0036498">
    <property type="term" value="P:IRE1-mediated unfolded protein response"/>
    <property type="evidence" value="ECO:0007669"/>
    <property type="project" value="EnsemblFungi"/>
</dbReference>
<dbReference type="GO" id="GO:0005637">
    <property type="term" value="C:nuclear inner membrane"/>
    <property type="evidence" value="ECO:0007669"/>
    <property type="project" value="EnsemblFungi"/>
</dbReference>
<keyword evidence="1" id="KW-0436">Ligase</keyword>
<dbReference type="Gene3D" id="3.40.50.300">
    <property type="entry name" value="P-loop containing nucleotide triphosphate hydrolases"/>
    <property type="match status" value="1"/>
</dbReference>
<comment type="similarity">
    <text evidence="1">Belongs to the TRL1 family.</text>
</comment>
<reference evidence="7" key="1">
    <citation type="submission" date="2016-05" db="EMBL/GenBank/DDBJ databases">
        <title>Comparative genomics of biotechnologically important yeasts.</title>
        <authorList>
            <consortium name="DOE Joint Genome Institute"/>
            <person name="Riley R."/>
            <person name="Haridas S."/>
            <person name="Wolfe K.H."/>
            <person name="Lopes M.R."/>
            <person name="Hittinger C.T."/>
            <person name="Goker M."/>
            <person name="Salamov A."/>
            <person name="Wisecaver J."/>
            <person name="Long T.M."/>
            <person name="Aerts A.L."/>
            <person name="Barry K."/>
            <person name="Choi C."/>
            <person name="Clum A."/>
            <person name="Coughlan A.Y."/>
            <person name="Deshpande S."/>
            <person name="Douglass A.P."/>
            <person name="Hanson S.J."/>
            <person name="Klenk H.-P."/>
            <person name="Labutti K."/>
            <person name="Lapidus A."/>
            <person name="Lindquist E."/>
            <person name="Lipzen A."/>
            <person name="Meier-Kolthoff J.P."/>
            <person name="Ohm R.A."/>
            <person name="Otillar R.P."/>
            <person name="Pangilinan J."/>
            <person name="Peng Y."/>
            <person name="Rokas A."/>
            <person name="Rosa C.A."/>
            <person name="Scheuner C."/>
            <person name="Sibirny A.A."/>
            <person name="Slot J.C."/>
            <person name="Stielow J.B."/>
            <person name="Sun H."/>
            <person name="Kurtzman C.P."/>
            <person name="Blackwell M."/>
            <person name="Grigoriev I.V."/>
            <person name="Jeffries T.W."/>
        </authorList>
    </citation>
    <scope>NUCLEOTIDE SEQUENCE [LARGE SCALE GENOMIC DNA]</scope>
    <source>
        <strain evidence="7">NRRL Y-2460</strain>
    </source>
</reference>
<dbReference type="GO" id="GO:0004113">
    <property type="term" value="F:2',3'-cyclic-nucleotide 3'-phosphodiesterase activity"/>
    <property type="evidence" value="ECO:0007669"/>
    <property type="project" value="EnsemblFungi"/>
</dbReference>
<dbReference type="GO" id="GO:2000622">
    <property type="term" value="P:regulation of nuclear-transcribed mRNA catabolic process, nonsense-mediated decay"/>
    <property type="evidence" value="ECO:0007669"/>
    <property type="project" value="EnsemblFungi"/>
</dbReference>
<dbReference type="GO" id="GO:0070966">
    <property type="term" value="P:nuclear-transcribed mRNA catabolic process, no-go decay"/>
    <property type="evidence" value="ECO:0007669"/>
    <property type="project" value="EnsemblFungi"/>
</dbReference>
<dbReference type="GO" id="GO:0051730">
    <property type="term" value="F:GTP-dependent polyribonucleotide 5'-hydroxyl-kinase activity"/>
    <property type="evidence" value="ECO:0007669"/>
    <property type="project" value="EnsemblFungi"/>
</dbReference>
<evidence type="ECO:0000313" key="6">
    <source>
        <dbReference type="EMBL" id="ODV95883.1"/>
    </source>
</evidence>
<dbReference type="EC" id="6.5.1.3" evidence="1"/>
<evidence type="ECO:0000256" key="1">
    <source>
        <dbReference type="PIRNR" id="PIRNR019634"/>
    </source>
</evidence>
<dbReference type="GO" id="GO:0006388">
    <property type="term" value="P:tRNA splicing, via endonucleolytic cleavage and ligation"/>
    <property type="evidence" value="ECO:0007669"/>
    <property type="project" value="UniProtKB-UniRule"/>
</dbReference>
<evidence type="ECO:0000256" key="2">
    <source>
        <dbReference type="PIRSR" id="PIRSR019634-50"/>
    </source>
</evidence>
<dbReference type="PIRSF" id="PIRSF019634">
    <property type="entry name" value="tRNA_lig_yeast"/>
    <property type="match status" value="1"/>
</dbReference>
<dbReference type="InterPro" id="IPR012387">
    <property type="entry name" value="Trl1_fun"/>
</dbReference>
<dbReference type="InterPro" id="IPR015965">
    <property type="entry name" value="tRNA_lig_PDEase"/>
</dbReference>
<dbReference type="GO" id="GO:0003972">
    <property type="term" value="F:RNA ligase (ATP) activity"/>
    <property type="evidence" value="ECO:0007669"/>
    <property type="project" value="UniProtKB-UniRule"/>
</dbReference>
<keyword evidence="1" id="KW-0819">tRNA processing</keyword>
<feature type="active site" description="N6-AMP-lysine intermediate" evidence="2">
    <location>
        <position position="109"/>
    </location>
</feature>
<dbReference type="STRING" id="669874.A0A1E4TVS1"/>
<gene>
    <name evidence="6" type="ORF">PACTADRAFT_2192</name>
</gene>
<dbReference type="InterPro" id="IPR015966">
    <property type="entry name" value="tRNA_lig_kin_fungi"/>
</dbReference>
<dbReference type="OrthoDB" id="276239at2759"/>
<dbReference type="Pfam" id="PF09511">
    <property type="entry name" value="RNA_lig_T4_1"/>
    <property type="match status" value="1"/>
</dbReference>
<dbReference type="Pfam" id="PF08303">
    <property type="entry name" value="tRNA_lig_kinase"/>
    <property type="match status" value="1"/>
</dbReference>
<dbReference type="Proteomes" id="UP000094236">
    <property type="component" value="Unassembled WGS sequence"/>
</dbReference>
<dbReference type="GO" id="GO:0005524">
    <property type="term" value="F:ATP binding"/>
    <property type="evidence" value="ECO:0007669"/>
    <property type="project" value="UniProtKB-UniRule"/>
</dbReference>
<dbReference type="AlphaFoldDB" id="A0A1E4TVS1"/>
<sequence>MCRECSDDIELIKQLNSNYHDKTLKRGKVRKNTFQILNTNIKIDSWKFNEWDYGKSETLVSQARGLFTLNDEKIIIRGYDKFFNVDELPITRWQNLVESTRGPYYLTLKENGCIIFISGLEDGTIVVCSKHSTGERDDVNRNHALYGQKMLENQLNSKNIDIKNFAKYLYENNLTAVAELCDDEFEEHVLEYSKKRSGLYLHGLNMNQVNFMTLSMEKVHEFSKMFGFKEIEFTVIDDINHLQQILTDCSKTGTYDGREAEGFVIRCKNLQDEDFFFKYKFEEPYLMYRSWREVTKEIISGKPIEELKISKHKYQTLKYIAFIMPILSSNPDLKEKYLNNHGIIDLRNQFLNHYGKKGFEVANYEDKDFDMELALSSLNLTSVSQNTITKYIIVPVATIGCGKTTIAISLTKLFPHWSHIQNDNIPNPVKDKFIRGALELLENSDCCIMDRNNHQFRERKQIFEDFNKLNKGKYNLKFICLNFFPEDKDKIKSKLWEITYKRVSARGNNHQSIKAGEKGMNDVANIMKGFIGRFQNVDPTRQPDSLFNLIIDMEWDETENTNLKNLYKIITQIKQSFPEIIPEIPSDEAIHNSFQDALSYEPNFSKIVKSSSSKSNRNKKQQPIYFSIGIKNPDLIISKIENLLSHNTSNEDIVNLYQLLKETDRIQKEFHVTLTHRNDKNVNIFNDYVENYFLKDINEILKANEGGNLRGRTFKLTKPLTPFTLILKKLCGDGKLLCIECDINQLKLGDDENKKLWMNKYNHITVGTLNNGVAPFLSNRVLRNLNDFHDKSCFSIDWNELDSERIINFEDLELLVNF</sequence>
<evidence type="ECO:0000259" key="5">
    <source>
        <dbReference type="Pfam" id="PF09511"/>
    </source>
</evidence>
<feature type="domain" description="tRNA ligase phosphodiesterase" evidence="3">
    <location>
        <begin position="563"/>
        <end position="784"/>
    </location>
</feature>
<dbReference type="GO" id="GO:0005737">
    <property type="term" value="C:cytoplasm"/>
    <property type="evidence" value="ECO:0007669"/>
    <property type="project" value="EnsemblFungi"/>
</dbReference>
<evidence type="ECO:0000259" key="3">
    <source>
        <dbReference type="Pfam" id="PF08302"/>
    </source>
</evidence>
<accession>A0A1E4TVS1</accession>
<evidence type="ECO:0000313" key="7">
    <source>
        <dbReference type="Proteomes" id="UP000094236"/>
    </source>
</evidence>
<feature type="domain" description="tRNA ligase kinase" evidence="4">
    <location>
        <begin position="392"/>
        <end position="554"/>
    </location>
</feature>